<feature type="coiled-coil region" evidence="1">
    <location>
        <begin position="291"/>
        <end position="322"/>
    </location>
</feature>
<evidence type="ECO:0000256" key="1">
    <source>
        <dbReference type="SAM" id="Coils"/>
    </source>
</evidence>
<evidence type="ECO:0000313" key="5">
    <source>
        <dbReference type="Proteomes" id="UP000192527"/>
    </source>
</evidence>
<name>A0A1W5ZS61_9BACI</name>
<evidence type="ECO:0000256" key="2">
    <source>
        <dbReference type="SAM" id="Phobius"/>
    </source>
</evidence>
<organism evidence="4 5">
    <name type="scientific">Halobacillus mangrovi</name>
    <dbReference type="NCBI Taxonomy" id="402384"/>
    <lineage>
        <taxon>Bacteria</taxon>
        <taxon>Bacillati</taxon>
        <taxon>Bacillota</taxon>
        <taxon>Bacilli</taxon>
        <taxon>Bacillales</taxon>
        <taxon>Bacillaceae</taxon>
        <taxon>Halobacillus</taxon>
    </lineage>
</organism>
<feature type="transmembrane region" description="Helical" evidence="2">
    <location>
        <begin position="422"/>
        <end position="439"/>
    </location>
</feature>
<keyword evidence="2" id="KW-0472">Membrane</keyword>
<feature type="chain" id="PRO_5012054514" evidence="3">
    <location>
        <begin position="25"/>
        <end position="445"/>
    </location>
</feature>
<keyword evidence="2" id="KW-0812">Transmembrane</keyword>
<dbReference type="AlphaFoldDB" id="A0A1W5ZS61"/>
<feature type="signal peptide" evidence="3">
    <location>
        <begin position="1"/>
        <end position="24"/>
    </location>
</feature>
<proteinExistence type="predicted"/>
<keyword evidence="5" id="KW-1185">Reference proteome</keyword>
<evidence type="ECO:0000256" key="3">
    <source>
        <dbReference type="SAM" id="SignalP"/>
    </source>
</evidence>
<dbReference type="EMBL" id="CP020772">
    <property type="protein sequence ID" value="ARI76101.1"/>
    <property type="molecule type" value="Genomic_DNA"/>
</dbReference>
<gene>
    <name evidence="4" type="ORF">HM131_04285</name>
</gene>
<protein>
    <submittedName>
        <fullName evidence="4">Copper amine oxidase</fullName>
    </submittedName>
</protein>
<accession>A0A1W5ZS61</accession>
<keyword evidence="3" id="KW-0732">Signal</keyword>
<dbReference type="STRING" id="402384.HM131_04285"/>
<sequence>MKTMKRVFGLLMAILLIVPSIAMAEDHKGPTVKTQASDLRADLDKLLSEHFVLATMFMMKSYEDTEDAEEVWSQLDQNAKDMTPVIASVYGEEAADQFEEMFRSHNDYSDRFVEAAKNDDLKARQEAEKEVEEFVNEFGSFLAKATEGNVSEKAAKKALAAHEQDVINVFDHYVNEEYQKAYQSFRDGFNRMFDISRSLSTAITKQLPDKFENTKADSKAADLRSNLNTLTSEHFALAALEMQKGFNQAPDYDFVTWAENQHTSDFKTVIQSLYGEEDATEFEKVWQQNHINAQTNVVTAALEENQELRMEAEESLKTFSEDFGAFLSTATEGHLPQETATEAVWSHEEDVLQTFDHYVEGDYEATYDSFREGYGDMFGIGENLGDAMAKQMPDKFGGEMMPESMPDTGLGGMSDTQSISNWIWVAFGAFTILTGAVLYRKKSHQ</sequence>
<keyword evidence="1" id="KW-0175">Coiled coil</keyword>
<reference evidence="4 5" key="1">
    <citation type="submission" date="2017-04" db="EMBL/GenBank/DDBJ databases">
        <title>The whole genome sequencing and assembly of Halobacillus mangrovi strain.</title>
        <authorList>
            <person name="Lee S.-J."/>
            <person name="Park M.-K."/>
            <person name="Kim J.-Y."/>
            <person name="Lee Y.-J."/>
            <person name="Yi H."/>
            <person name="Bahn Y.-S."/>
            <person name="Kim J.F."/>
            <person name="Lee D.-W."/>
        </authorList>
    </citation>
    <scope>NUCLEOTIDE SEQUENCE [LARGE SCALE GENOMIC DNA]</scope>
    <source>
        <strain evidence="4 5">KTB 131</strain>
    </source>
</reference>
<evidence type="ECO:0000313" key="4">
    <source>
        <dbReference type="EMBL" id="ARI76101.1"/>
    </source>
</evidence>
<dbReference type="Proteomes" id="UP000192527">
    <property type="component" value="Chromosome"/>
</dbReference>
<keyword evidence="2" id="KW-1133">Transmembrane helix</keyword>
<dbReference type="KEGG" id="hmn:HM131_04285"/>